<name>A0A9D4ZK07_ADICA</name>
<keyword evidence="4" id="KW-1185">Reference proteome</keyword>
<dbReference type="InterPro" id="IPR011990">
    <property type="entry name" value="TPR-like_helical_dom_sf"/>
</dbReference>
<feature type="region of interest" description="Disordered" evidence="2">
    <location>
        <begin position="160"/>
        <end position="205"/>
    </location>
</feature>
<dbReference type="Pfam" id="PF13374">
    <property type="entry name" value="TPR_10"/>
    <property type="match status" value="2"/>
</dbReference>
<feature type="repeat" description="TPR" evidence="1">
    <location>
        <begin position="610"/>
        <end position="643"/>
    </location>
</feature>
<proteinExistence type="predicted"/>
<keyword evidence="1" id="KW-0802">TPR repeat</keyword>
<dbReference type="Gene3D" id="1.25.40.10">
    <property type="entry name" value="Tetratricopeptide repeat domain"/>
    <property type="match status" value="4"/>
</dbReference>
<protein>
    <submittedName>
        <fullName evidence="3">Uncharacterized protein</fullName>
    </submittedName>
</protein>
<dbReference type="SMART" id="SM00028">
    <property type="entry name" value="TPR"/>
    <property type="match status" value="8"/>
</dbReference>
<dbReference type="Pfam" id="PF13424">
    <property type="entry name" value="TPR_12"/>
    <property type="match status" value="2"/>
</dbReference>
<organism evidence="3 4">
    <name type="scientific">Adiantum capillus-veneris</name>
    <name type="common">Maidenhair fern</name>
    <dbReference type="NCBI Taxonomy" id="13818"/>
    <lineage>
        <taxon>Eukaryota</taxon>
        <taxon>Viridiplantae</taxon>
        <taxon>Streptophyta</taxon>
        <taxon>Embryophyta</taxon>
        <taxon>Tracheophyta</taxon>
        <taxon>Polypodiopsida</taxon>
        <taxon>Polypodiidae</taxon>
        <taxon>Polypodiales</taxon>
        <taxon>Pteridineae</taxon>
        <taxon>Pteridaceae</taxon>
        <taxon>Vittarioideae</taxon>
        <taxon>Adiantum</taxon>
    </lineage>
</organism>
<gene>
    <name evidence="3" type="ORF">GOP47_0006114</name>
</gene>
<comment type="caution">
    <text evidence="3">The sequence shown here is derived from an EMBL/GenBank/DDBJ whole genome shotgun (WGS) entry which is preliminary data.</text>
</comment>
<dbReference type="EMBL" id="JABFUD020000006">
    <property type="protein sequence ID" value="KAI5078443.1"/>
    <property type="molecule type" value="Genomic_DNA"/>
</dbReference>
<dbReference type="PANTHER" id="PTHR47459:SF1">
    <property type="entry name" value="KINESIN LIGHT CHAIN-RELATED"/>
    <property type="match status" value="1"/>
</dbReference>
<dbReference type="AlphaFoldDB" id="A0A9D4ZK07"/>
<accession>A0A9D4ZK07</accession>
<dbReference type="SUPFAM" id="SSF48452">
    <property type="entry name" value="TPR-like"/>
    <property type="match status" value="3"/>
</dbReference>
<dbReference type="Proteomes" id="UP000886520">
    <property type="component" value="Chromosome 6"/>
</dbReference>
<dbReference type="OrthoDB" id="626167at2759"/>
<sequence length="719" mass="79247">MLRSPSRCLLIFMAPDRASAKLSALLKGWGSITRRASSSIDCSQPLAQVPIHTLCRTGVPFLKATHVHLFSCLGKNSSFPTDMSSACHSIIRLRSINSYNGPQSCKTAGTYLRKIIMMSARCLPPYTVDTDQLGMRVPVTRCRLPFCRLCISRSLTAMPSQNMDIPPENPKPQTAESQPTNAESKAALAKATGNQENAKATVAGSRQADIEEALRNFEALLDRMEACGSADHTLGATCLRLAQLCDSAGVEPAKILSYGQRALRVYKNTRLSWEHVTCLHVIGHAYFNMGNYENTVAHLEQSASILKRLKPNVSEKDVNTLVHARESLLGQAKMSLGRFGEALPHFKKSVKLAEKILEPGNPDLGLAYLEAAQAYKEAKDPDKAICLCIKAVDNHANYYGPKSLQAADIRRFMCLVYFDLREYDNVLLEYEEVRPIFEGLGKFDQVASLDLVAVESLLKLEKFDEAISKLNGFVSTTPETNPVHGSALVLLAKATAIMKDFEGAAKYCKMALQVLEKQQLSIDTGSNLVNLALVFQRQQEIELATSTYRKALEVYKQFSGYEASAAVADIEGQIGFLLLHMEKIEEAVPFLESSVSKKQATHSSNSVELLDVHNHLGVAYSEEGKLDEALKQFEAAESILSKNVTEVDSLTISIYGNLSNMYTVFGRFDEAIACQKLVVDSIKRNPDVDSMVSLEEATKILEDIKREAGKKESVKGREK</sequence>
<evidence type="ECO:0000256" key="1">
    <source>
        <dbReference type="PROSITE-ProRule" id="PRU00339"/>
    </source>
</evidence>
<evidence type="ECO:0000256" key="2">
    <source>
        <dbReference type="SAM" id="MobiDB-lite"/>
    </source>
</evidence>
<feature type="compositionally biased region" description="Polar residues" evidence="2">
    <location>
        <begin position="171"/>
        <end position="183"/>
    </location>
</feature>
<evidence type="ECO:0000313" key="3">
    <source>
        <dbReference type="EMBL" id="KAI5078443.1"/>
    </source>
</evidence>
<dbReference type="PANTHER" id="PTHR47459">
    <property type="entry name" value="KINESIN LIGHT CHAIN-RELATED"/>
    <property type="match status" value="1"/>
</dbReference>
<dbReference type="PROSITE" id="PS50005">
    <property type="entry name" value="TPR"/>
    <property type="match status" value="1"/>
</dbReference>
<evidence type="ECO:0000313" key="4">
    <source>
        <dbReference type="Proteomes" id="UP000886520"/>
    </source>
</evidence>
<reference evidence="3" key="1">
    <citation type="submission" date="2021-01" db="EMBL/GenBank/DDBJ databases">
        <title>Adiantum capillus-veneris genome.</title>
        <authorList>
            <person name="Fang Y."/>
            <person name="Liao Q."/>
        </authorList>
    </citation>
    <scope>NUCLEOTIDE SEQUENCE</scope>
    <source>
        <strain evidence="3">H3</strain>
        <tissue evidence="3">Leaf</tissue>
    </source>
</reference>
<dbReference type="InterPro" id="IPR019734">
    <property type="entry name" value="TPR_rpt"/>
</dbReference>